<dbReference type="RefSeq" id="WP_015247725.1">
    <property type="nucleotide sequence ID" value="NC_019892.1"/>
</dbReference>
<evidence type="ECO:0000256" key="8">
    <source>
        <dbReference type="SAM" id="MobiDB-lite"/>
    </source>
</evidence>
<dbReference type="STRING" id="886293.Sinac_4417"/>
<dbReference type="OrthoDB" id="287608at2"/>
<dbReference type="InterPro" id="IPR050297">
    <property type="entry name" value="LipidA_mod_glycosyltrf_83"/>
</dbReference>
<keyword evidence="3" id="KW-0328">Glycosyltransferase</keyword>
<evidence type="ECO:0000256" key="2">
    <source>
        <dbReference type="ARBA" id="ARBA00022475"/>
    </source>
</evidence>
<sequence length="556" mass="62708">MTEHVHRNAEASSNAGGFSAKRSGYVLLALLIAALALRASRMGDRSYWYDEGFSWKVITFPWGEMIGRVAQDTAPPLYYLLLKSWVIVFGDSPTALRALSVILGGSTVVGIYLFTREAFRDEWPLDGSMRTGEGESRGNRIGLMAAALASISVFQVRWASEARMYTLGTTLAVFSGWLLLKAVRPPSQKGSAWLWYAIVALAFAYTQYYALFSIAAQFLFVVGYSAVRHRWRIADVVRDLRIRYGMIALALLVIGYLPWLPGFLNQTKQVREEFWVGPVSAESVVDGLYQMFMSSEHERASTNAGLITIELCVAFSVALLWRARSGEWFVFLSAWLPFLLSILISIVFKPIFITHYFLFAHLFFLVGIAVLIDRFRPGLSRRLAGSMVLLCFLWVYAEYAREGAAWREKPGARGASAFLDDRRSSGELAVVCSPMLTPSMEGHARNRAGWRTFKTGGYSHYHGTAVVRPGEYVTGDELEGLPSFRFWAVDIDRWDKGTRKVPPPSGWSEVGSWRFPEIYGDDCEIIVREYRPNRTDPDRAHQSAGKLRWDRLKHES</sequence>
<evidence type="ECO:0000256" key="5">
    <source>
        <dbReference type="ARBA" id="ARBA00022692"/>
    </source>
</evidence>
<dbReference type="GO" id="GO:0005886">
    <property type="term" value="C:plasma membrane"/>
    <property type="evidence" value="ECO:0007669"/>
    <property type="project" value="UniProtKB-SubCell"/>
</dbReference>
<keyword evidence="5 9" id="KW-0812">Transmembrane</keyword>
<feature type="transmembrane region" description="Helical" evidence="9">
    <location>
        <begin position="165"/>
        <end position="183"/>
    </location>
</feature>
<comment type="subcellular location">
    <subcellularLocation>
        <location evidence="1">Cell membrane</location>
        <topology evidence="1">Multi-pass membrane protein</topology>
    </subcellularLocation>
</comment>
<dbReference type="GO" id="GO:0016763">
    <property type="term" value="F:pentosyltransferase activity"/>
    <property type="evidence" value="ECO:0007669"/>
    <property type="project" value="TreeGrafter"/>
</dbReference>
<feature type="transmembrane region" description="Helical" evidence="9">
    <location>
        <begin position="22"/>
        <end position="39"/>
    </location>
</feature>
<dbReference type="PANTHER" id="PTHR33908">
    <property type="entry name" value="MANNOSYLTRANSFERASE YKCB-RELATED"/>
    <property type="match status" value="1"/>
</dbReference>
<keyword evidence="2" id="KW-1003">Cell membrane</keyword>
<proteinExistence type="predicted"/>
<feature type="transmembrane region" description="Helical" evidence="9">
    <location>
        <begin position="353"/>
        <end position="372"/>
    </location>
</feature>
<evidence type="ECO:0000313" key="10">
    <source>
        <dbReference type="EMBL" id="AGA28607.1"/>
    </source>
</evidence>
<evidence type="ECO:0000256" key="4">
    <source>
        <dbReference type="ARBA" id="ARBA00022679"/>
    </source>
</evidence>
<evidence type="ECO:0000313" key="11">
    <source>
        <dbReference type="Proteomes" id="UP000010798"/>
    </source>
</evidence>
<keyword evidence="11" id="KW-1185">Reference proteome</keyword>
<feature type="transmembrane region" description="Helical" evidence="9">
    <location>
        <begin position="95"/>
        <end position="115"/>
    </location>
</feature>
<keyword evidence="4" id="KW-0808">Transferase</keyword>
<dbReference type="HOGENOM" id="CLU_041024_0_0_0"/>
<dbReference type="PANTHER" id="PTHR33908:SF11">
    <property type="entry name" value="MEMBRANE PROTEIN"/>
    <property type="match status" value="1"/>
</dbReference>
<evidence type="ECO:0008006" key="12">
    <source>
        <dbReference type="Google" id="ProtNLM"/>
    </source>
</evidence>
<dbReference type="EMBL" id="CP003364">
    <property type="protein sequence ID" value="AGA28607.1"/>
    <property type="molecule type" value="Genomic_DNA"/>
</dbReference>
<evidence type="ECO:0000256" key="6">
    <source>
        <dbReference type="ARBA" id="ARBA00022989"/>
    </source>
</evidence>
<keyword evidence="7 9" id="KW-0472">Membrane</keyword>
<accession>L0DH73</accession>
<evidence type="ECO:0000256" key="1">
    <source>
        <dbReference type="ARBA" id="ARBA00004651"/>
    </source>
</evidence>
<evidence type="ECO:0000256" key="9">
    <source>
        <dbReference type="SAM" id="Phobius"/>
    </source>
</evidence>
<keyword evidence="6 9" id="KW-1133">Transmembrane helix</keyword>
<name>L0DH73_SINAD</name>
<feature type="transmembrane region" description="Helical" evidence="9">
    <location>
        <begin position="328"/>
        <end position="347"/>
    </location>
</feature>
<feature type="transmembrane region" description="Helical" evidence="9">
    <location>
        <begin position="242"/>
        <end position="259"/>
    </location>
</feature>
<evidence type="ECO:0000256" key="3">
    <source>
        <dbReference type="ARBA" id="ARBA00022676"/>
    </source>
</evidence>
<dbReference type="AlphaFoldDB" id="L0DH73"/>
<feature type="region of interest" description="Disordered" evidence="8">
    <location>
        <begin position="534"/>
        <end position="556"/>
    </location>
</feature>
<reference evidence="10 11" key="1">
    <citation type="submission" date="2012-02" db="EMBL/GenBank/DDBJ databases">
        <title>Complete sequence of chromosome of Singulisphaera acidiphila DSM 18658.</title>
        <authorList>
            <consortium name="US DOE Joint Genome Institute (JGI-PGF)"/>
            <person name="Lucas S."/>
            <person name="Copeland A."/>
            <person name="Lapidus A."/>
            <person name="Glavina del Rio T."/>
            <person name="Dalin E."/>
            <person name="Tice H."/>
            <person name="Bruce D."/>
            <person name="Goodwin L."/>
            <person name="Pitluck S."/>
            <person name="Peters L."/>
            <person name="Ovchinnikova G."/>
            <person name="Chertkov O."/>
            <person name="Kyrpides N."/>
            <person name="Mavromatis K."/>
            <person name="Ivanova N."/>
            <person name="Brettin T."/>
            <person name="Detter J.C."/>
            <person name="Han C."/>
            <person name="Larimer F."/>
            <person name="Land M."/>
            <person name="Hauser L."/>
            <person name="Markowitz V."/>
            <person name="Cheng J.-F."/>
            <person name="Hugenholtz P."/>
            <person name="Woyke T."/>
            <person name="Wu D."/>
            <person name="Tindall B."/>
            <person name="Pomrenke H."/>
            <person name="Brambilla E."/>
            <person name="Klenk H.-P."/>
            <person name="Eisen J.A."/>
        </authorList>
    </citation>
    <scope>NUCLEOTIDE SEQUENCE [LARGE SCALE GENOMIC DNA]</scope>
    <source>
        <strain evidence="11">ATCC BAA-1392 / DSM 18658 / VKM B-2454 / MOB10</strain>
    </source>
</reference>
<organism evidence="10 11">
    <name type="scientific">Singulisphaera acidiphila (strain ATCC BAA-1392 / DSM 18658 / VKM B-2454 / MOB10)</name>
    <dbReference type="NCBI Taxonomy" id="886293"/>
    <lineage>
        <taxon>Bacteria</taxon>
        <taxon>Pseudomonadati</taxon>
        <taxon>Planctomycetota</taxon>
        <taxon>Planctomycetia</taxon>
        <taxon>Isosphaerales</taxon>
        <taxon>Isosphaeraceae</taxon>
        <taxon>Singulisphaera</taxon>
    </lineage>
</organism>
<evidence type="ECO:0000256" key="7">
    <source>
        <dbReference type="ARBA" id="ARBA00023136"/>
    </source>
</evidence>
<dbReference type="Proteomes" id="UP000010798">
    <property type="component" value="Chromosome"/>
</dbReference>
<gene>
    <name evidence="10" type="ordered locus">Sinac_4417</name>
</gene>
<feature type="transmembrane region" description="Helical" evidence="9">
    <location>
        <begin position="195"/>
        <end position="221"/>
    </location>
</feature>
<dbReference type="eggNOG" id="COG5305">
    <property type="taxonomic scope" value="Bacteria"/>
</dbReference>
<feature type="transmembrane region" description="Helical" evidence="9">
    <location>
        <begin position="379"/>
        <end position="397"/>
    </location>
</feature>
<protein>
    <recommendedName>
        <fullName evidence="12">Glycosyltransferase RgtA/B/C/D-like domain-containing protein</fullName>
    </recommendedName>
</protein>
<feature type="transmembrane region" description="Helical" evidence="9">
    <location>
        <begin position="300"/>
        <end position="321"/>
    </location>
</feature>
<dbReference type="KEGG" id="saci:Sinac_4417"/>
<dbReference type="GO" id="GO:0009103">
    <property type="term" value="P:lipopolysaccharide biosynthetic process"/>
    <property type="evidence" value="ECO:0007669"/>
    <property type="project" value="UniProtKB-ARBA"/>
</dbReference>